<accession>A0A853I9H1</accession>
<evidence type="ECO:0000256" key="1">
    <source>
        <dbReference type="ARBA" id="ARBA00022598"/>
    </source>
</evidence>
<evidence type="ECO:0000259" key="2">
    <source>
        <dbReference type="Pfam" id="PF00501"/>
    </source>
</evidence>
<dbReference type="PANTHER" id="PTHR43352:SF1">
    <property type="entry name" value="ANTHRANILATE--COA LIGASE"/>
    <property type="match status" value="1"/>
</dbReference>
<dbReference type="Gene3D" id="3.30.300.30">
    <property type="match status" value="1"/>
</dbReference>
<dbReference type="EMBL" id="JACCKB010000098">
    <property type="protein sequence ID" value="NYZ69539.1"/>
    <property type="molecule type" value="Genomic_DNA"/>
</dbReference>
<dbReference type="SUPFAM" id="SSF56801">
    <property type="entry name" value="Acetyl-CoA synthetase-like"/>
    <property type="match status" value="1"/>
</dbReference>
<feature type="domain" description="AMP-dependent synthetase/ligase" evidence="2">
    <location>
        <begin position="554"/>
        <end position="897"/>
    </location>
</feature>
<organism evidence="4 5">
    <name type="scientific">Spartinivicinus marinus</name>
    <dbReference type="NCBI Taxonomy" id="2994442"/>
    <lineage>
        <taxon>Bacteria</taxon>
        <taxon>Pseudomonadati</taxon>
        <taxon>Pseudomonadota</taxon>
        <taxon>Gammaproteobacteria</taxon>
        <taxon>Oceanospirillales</taxon>
        <taxon>Zooshikellaceae</taxon>
        <taxon>Spartinivicinus</taxon>
    </lineage>
</organism>
<dbReference type="InterPro" id="IPR025110">
    <property type="entry name" value="AMP-bd_C"/>
</dbReference>
<dbReference type="RefSeq" id="WP_180571523.1">
    <property type="nucleotide sequence ID" value="NZ_JACCKB010000098.1"/>
</dbReference>
<dbReference type="InterPro" id="IPR045851">
    <property type="entry name" value="AMP-bd_C_sf"/>
</dbReference>
<sequence>MNDFFVRNNFEQRGGRKGFRCINKENLVAAGYIDALSEVVDTDIKNNKNCETVFNLLCESTAAYKNLSCDVTNNGSGQIALKVAYRDLSARVFVSFFMELDRQNLLASVVCSYLFSTHKIVCLPAEGKTKKIFFNISGALTKDELDTIVFAVDTLLEIMSIQRSDKLLAHMASNVVDGEDVAYLHSHIPKDTARACCGDKKLTCFVYPNFIADLKKWDTSLVTFNKQSLMEVWLYLCDRMQPFVLQSYVIDNTKTEVCVVVLPTLYEKIVEGGEDYAVSLLDQGLVLVGNSDGVVIPPEMKKIMTSIKSEEGGEKLDIDGDIFRFAQIKEVLKHIAQEKSTTTERIKIAVLSDDRAAPHLHSLISQYDCFNIVTGYDASVVVVFPTATFWNLQAYEQLSVCIDLQGSVLDRDGCMQRRAGLLMISDVHYDLPERSCQRARSYISGAMVLNSLMQSAIMAKHTALLETFSLTGSTVEDITSGVASYGGVRPQLISQYGPVVQGEIESALRFQRDMVMQRSRTYSEVSHVIQTRNTLKTLDDDKTNLCHFIFREGRNSALIDPNTGDQLSYEGLREKVKSCARKFDEYRLKEGNIVALAAIDSIESVVIMLACFWRGLVFCPINYTASTENIGKMLEAAAPSIMICDVETIALKLPTLFDGLTVTLDSVVACDSGEADVGVAETPALLPREHPAVVLFTSGATGSPKALIHEHKDFILCNMNYTHTVVGLELGECVYTPSRIFFAYGLNSIVVSLFSGAVHVIAAPLAKGKSYIEILKQFSVNIFFTVPTVLKMMLQQHVIEHCDCPALRLCISAGEALPEALYMEAKQMLATDVLDGIGTTEVLSTFISNRDGYSRPGSSGQLVPGFSVKLINSDGSACQVGEVGSLWVKGNTLTKGYINDAKSVNAESFSDGWFNTKDLYYVDAEGFYYHIGRTGTTLKINGCWFSPQTLEQVLTKHPKVKESAVWFNKDEFGLTRPSALIVLAEEVSDLMPLWRELKEFARDKLGKAHYPHLFRSVDSLPRTSSGKLIRYALPDLI</sequence>
<dbReference type="PANTHER" id="PTHR43352">
    <property type="entry name" value="ACETYL-COA SYNTHETASE"/>
    <property type="match status" value="1"/>
</dbReference>
<dbReference type="InterPro" id="IPR042099">
    <property type="entry name" value="ANL_N_sf"/>
</dbReference>
<dbReference type="AlphaFoldDB" id="A0A853I9H1"/>
<gene>
    <name evidence="4" type="ORF">H0A36_26330</name>
</gene>
<proteinExistence type="predicted"/>
<evidence type="ECO:0000313" key="4">
    <source>
        <dbReference type="EMBL" id="NYZ69539.1"/>
    </source>
</evidence>
<dbReference type="GO" id="GO:0044550">
    <property type="term" value="P:secondary metabolite biosynthetic process"/>
    <property type="evidence" value="ECO:0007669"/>
    <property type="project" value="TreeGrafter"/>
</dbReference>
<dbReference type="Proteomes" id="UP000569732">
    <property type="component" value="Unassembled WGS sequence"/>
</dbReference>
<keyword evidence="5" id="KW-1185">Reference proteome</keyword>
<dbReference type="GO" id="GO:0016878">
    <property type="term" value="F:acid-thiol ligase activity"/>
    <property type="evidence" value="ECO:0007669"/>
    <property type="project" value="TreeGrafter"/>
</dbReference>
<comment type="caution">
    <text evidence="4">The sequence shown here is derived from an EMBL/GenBank/DDBJ whole genome shotgun (WGS) entry which is preliminary data.</text>
</comment>
<feature type="domain" description="AMP-binding enzyme C-terminal" evidence="3">
    <location>
        <begin position="950"/>
        <end position="1027"/>
    </location>
</feature>
<evidence type="ECO:0000259" key="3">
    <source>
        <dbReference type="Pfam" id="PF13193"/>
    </source>
</evidence>
<name>A0A853I9H1_9GAMM</name>
<reference evidence="4 5" key="1">
    <citation type="submission" date="2020-07" db="EMBL/GenBank/DDBJ databases">
        <title>Endozoicomonas sp. nov., isolated from sediment.</title>
        <authorList>
            <person name="Gu T."/>
        </authorList>
    </citation>
    <scope>NUCLEOTIDE SEQUENCE [LARGE SCALE GENOMIC DNA]</scope>
    <source>
        <strain evidence="4 5">SM1973</strain>
    </source>
</reference>
<dbReference type="Pfam" id="PF00501">
    <property type="entry name" value="AMP-binding"/>
    <property type="match status" value="1"/>
</dbReference>
<protein>
    <submittedName>
        <fullName evidence="4">AMP-binding protein</fullName>
    </submittedName>
</protein>
<dbReference type="InterPro" id="IPR000873">
    <property type="entry name" value="AMP-dep_synth/lig_dom"/>
</dbReference>
<keyword evidence="1" id="KW-0436">Ligase</keyword>
<evidence type="ECO:0000313" key="5">
    <source>
        <dbReference type="Proteomes" id="UP000569732"/>
    </source>
</evidence>
<dbReference type="Gene3D" id="3.40.50.12780">
    <property type="entry name" value="N-terminal domain of ligase-like"/>
    <property type="match status" value="1"/>
</dbReference>
<dbReference type="Pfam" id="PF13193">
    <property type="entry name" value="AMP-binding_C"/>
    <property type="match status" value="1"/>
</dbReference>